<evidence type="ECO:0000313" key="3">
    <source>
        <dbReference type="Proteomes" id="UP000245056"/>
    </source>
</evidence>
<feature type="transmembrane region" description="Helical" evidence="1">
    <location>
        <begin position="220"/>
        <end position="244"/>
    </location>
</feature>
<dbReference type="Pfam" id="PF02592">
    <property type="entry name" value="Vut_1"/>
    <property type="match status" value="1"/>
</dbReference>
<accession>A0A2U2DF06</accession>
<keyword evidence="1" id="KW-0812">Transmembrane</keyword>
<dbReference type="PANTHER" id="PTHR34300">
    <property type="entry name" value="QUEUOSINE PRECURSOR TRANSPORTER-RELATED"/>
    <property type="match status" value="1"/>
</dbReference>
<dbReference type="InterPro" id="IPR003744">
    <property type="entry name" value="YhhQ"/>
</dbReference>
<protein>
    <recommendedName>
        <fullName evidence="1">Probable queuosine precursor transporter</fullName>
        <shortName evidence="1">Q precursor transporter</shortName>
    </recommendedName>
</protein>
<dbReference type="GO" id="GO:0005886">
    <property type="term" value="C:plasma membrane"/>
    <property type="evidence" value="ECO:0007669"/>
    <property type="project" value="UniProtKB-SubCell"/>
</dbReference>
<name>A0A2U2DF06_9PSED</name>
<dbReference type="EMBL" id="QFAW01000001">
    <property type="protein sequence ID" value="PWE47943.1"/>
    <property type="molecule type" value="Genomic_DNA"/>
</dbReference>
<dbReference type="OrthoDB" id="9805479at2"/>
<sequence length="298" mass="33771">MSDNKSSDNSKYKLLGFENKKNLAVIMVISTGKIIKVKLSEVLRSEILDDLSKLEIKDVYRKYYSRGAALTTYEMNDRHERSWMVYVFLILILFSLYVFTNIAATKLVSIEFLDIIVPPAVFVYPLTFLVVDLLNETYGLRLARKALLFALASNALIVLSLKAVTHLPGLAGWELDSSYAAVVTHVASVLVASSVSFLFSEYVNSYLLYKIKELTNSRFLFLRVFFSTFFAVIIDSFLFCYIAFYGVMNNDEILTMVYAQIAIKMFFAVFNILPAYGARSLFKKYVIGNLDLKSTTAA</sequence>
<feature type="transmembrane region" description="Helical" evidence="1">
    <location>
        <begin position="115"/>
        <end position="134"/>
    </location>
</feature>
<feature type="transmembrane region" description="Helical" evidence="1">
    <location>
        <begin position="146"/>
        <end position="167"/>
    </location>
</feature>
<comment type="caution">
    <text evidence="2">The sequence shown here is derived from an EMBL/GenBank/DDBJ whole genome shotgun (WGS) entry which is preliminary data.</text>
</comment>
<organism evidence="2 3">
    <name type="scientific">Pseudomonas prosekii</name>
    <dbReference type="NCBI Taxonomy" id="1148509"/>
    <lineage>
        <taxon>Bacteria</taxon>
        <taxon>Pseudomonadati</taxon>
        <taxon>Pseudomonadota</taxon>
        <taxon>Gammaproteobacteria</taxon>
        <taxon>Pseudomonadales</taxon>
        <taxon>Pseudomonadaceae</taxon>
        <taxon>Pseudomonas</taxon>
    </lineage>
</organism>
<keyword evidence="1" id="KW-0997">Cell inner membrane</keyword>
<keyword evidence="1" id="KW-0813">Transport</keyword>
<comment type="subcellular location">
    <subcellularLocation>
        <location evidence="1">Cell inner membrane</location>
        <topology evidence="1">Multi-pass membrane protein</topology>
    </subcellularLocation>
</comment>
<dbReference type="Proteomes" id="UP000245056">
    <property type="component" value="Unassembled WGS sequence"/>
</dbReference>
<evidence type="ECO:0000313" key="2">
    <source>
        <dbReference type="EMBL" id="PWE47943.1"/>
    </source>
</evidence>
<evidence type="ECO:0000256" key="1">
    <source>
        <dbReference type="HAMAP-Rule" id="MF_02088"/>
    </source>
</evidence>
<dbReference type="PANTHER" id="PTHR34300:SF2">
    <property type="entry name" value="QUEUOSINE PRECURSOR TRANSPORTER-RELATED"/>
    <property type="match status" value="1"/>
</dbReference>
<dbReference type="NCBIfam" id="TIGR00697">
    <property type="entry name" value="queuosine precursor transporter"/>
    <property type="match status" value="1"/>
</dbReference>
<keyword evidence="1" id="KW-1003">Cell membrane</keyword>
<dbReference type="AlphaFoldDB" id="A0A2U2DF06"/>
<reference evidence="2 3" key="1">
    <citation type="submission" date="2018-05" db="EMBL/GenBank/DDBJ databases">
        <title>Genome sequences of two Antarctic strains of Pseudomonas prosekii: insights into adaptation to extreme conditions.</title>
        <authorList>
            <person name="Snopkova K."/>
            <person name="Dufkova K."/>
            <person name="Cejkova D."/>
            <person name="Sedlacek I."/>
            <person name="Smajs D."/>
        </authorList>
    </citation>
    <scope>NUCLEOTIDE SEQUENCE [LARGE SCALE GENOMIC DNA]</scope>
    <source>
        <strain evidence="2 3">P2673</strain>
    </source>
</reference>
<feature type="transmembrane region" description="Helical" evidence="1">
    <location>
        <begin position="256"/>
        <end position="276"/>
    </location>
</feature>
<dbReference type="RefSeq" id="WP_109519890.1">
    <property type="nucleotide sequence ID" value="NZ_QFAW01000001.1"/>
</dbReference>
<comment type="function">
    <text evidence="1">Involved in the import of queuosine (Q) precursors, required for Q precursor salvage.</text>
</comment>
<dbReference type="GO" id="GO:0022857">
    <property type="term" value="F:transmembrane transporter activity"/>
    <property type="evidence" value="ECO:0007669"/>
    <property type="project" value="UniProtKB-UniRule"/>
</dbReference>
<dbReference type="HAMAP" id="MF_02088">
    <property type="entry name" value="Q_prec_transport"/>
    <property type="match status" value="1"/>
</dbReference>
<keyword evidence="1" id="KW-1133">Transmembrane helix</keyword>
<gene>
    <name evidence="2" type="ORF">C9I49_00725</name>
</gene>
<comment type="similarity">
    <text evidence="1">Belongs to the vitamin uptake transporter (VUT/ECF) (TC 2.A.88) family. Q precursor transporter subfamily.</text>
</comment>
<proteinExistence type="inferred from homology"/>
<feature type="transmembrane region" description="Helical" evidence="1">
    <location>
        <begin position="179"/>
        <end position="199"/>
    </location>
</feature>
<keyword evidence="1" id="KW-0472">Membrane</keyword>
<feature type="transmembrane region" description="Helical" evidence="1">
    <location>
        <begin position="83"/>
        <end position="103"/>
    </location>
</feature>